<dbReference type="InterPro" id="IPR045128">
    <property type="entry name" value="PI31-like"/>
</dbReference>
<organism evidence="5 6">
    <name type="scientific">Apatococcus fuscideae</name>
    <dbReference type="NCBI Taxonomy" id="2026836"/>
    <lineage>
        <taxon>Eukaryota</taxon>
        <taxon>Viridiplantae</taxon>
        <taxon>Chlorophyta</taxon>
        <taxon>core chlorophytes</taxon>
        <taxon>Trebouxiophyceae</taxon>
        <taxon>Chlorellales</taxon>
        <taxon>Chlorellaceae</taxon>
        <taxon>Apatococcus</taxon>
    </lineage>
</organism>
<feature type="compositionally biased region" description="Polar residues" evidence="3">
    <location>
        <begin position="145"/>
        <end position="179"/>
    </location>
</feature>
<dbReference type="Gene3D" id="3.40.1000.30">
    <property type="match status" value="1"/>
</dbReference>
<comment type="similarity">
    <text evidence="1">Belongs to the proteasome inhibitor PI31 family.</text>
</comment>
<proteinExistence type="inferred from homology"/>
<dbReference type="Pfam" id="PF11566">
    <property type="entry name" value="PI31_Prot_N"/>
    <property type="match status" value="1"/>
</dbReference>
<dbReference type="InterPro" id="IPR021625">
    <property type="entry name" value="PI31_Prot_N"/>
</dbReference>
<evidence type="ECO:0000256" key="1">
    <source>
        <dbReference type="ARBA" id="ARBA00006405"/>
    </source>
</evidence>
<evidence type="ECO:0000256" key="2">
    <source>
        <dbReference type="ARBA" id="ARBA00022942"/>
    </source>
</evidence>
<feature type="region of interest" description="Disordered" evidence="3">
    <location>
        <begin position="145"/>
        <end position="199"/>
    </location>
</feature>
<evidence type="ECO:0000313" key="6">
    <source>
        <dbReference type="Proteomes" id="UP001485043"/>
    </source>
</evidence>
<protein>
    <recommendedName>
        <fullName evidence="4">PI31 proteasome regulator N-terminal domain-containing protein</fullName>
    </recommendedName>
</protein>
<dbReference type="Proteomes" id="UP001485043">
    <property type="component" value="Unassembled WGS sequence"/>
</dbReference>
<dbReference type="AlphaFoldDB" id="A0AAW1TB76"/>
<reference evidence="5 6" key="1">
    <citation type="journal article" date="2024" name="Nat. Commun.">
        <title>Phylogenomics reveals the evolutionary origins of lichenization in chlorophyte algae.</title>
        <authorList>
            <person name="Puginier C."/>
            <person name="Libourel C."/>
            <person name="Otte J."/>
            <person name="Skaloud P."/>
            <person name="Haon M."/>
            <person name="Grisel S."/>
            <person name="Petersen M."/>
            <person name="Berrin J.G."/>
            <person name="Delaux P.M."/>
            <person name="Dal Grande F."/>
            <person name="Keller J."/>
        </authorList>
    </citation>
    <scope>NUCLEOTIDE SEQUENCE [LARGE SCALE GENOMIC DNA]</scope>
    <source>
        <strain evidence="5 6">SAG 2523</strain>
    </source>
</reference>
<feature type="region of interest" description="Disordered" evidence="3">
    <location>
        <begin position="275"/>
        <end position="311"/>
    </location>
</feature>
<evidence type="ECO:0000313" key="5">
    <source>
        <dbReference type="EMBL" id="KAK9866815.1"/>
    </source>
</evidence>
<gene>
    <name evidence="5" type="ORF">WJX84_003941</name>
</gene>
<keyword evidence="2" id="KW-0647">Proteasome</keyword>
<comment type="caution">
    <text evidence="5">The sequence shown here is derived from an EMBL/GenBank/DDBJ whole genome shotgun (WGS) entry which is preliminary data.</text>
</comment>
<dbReference type="EMBL" id="JALJOV010000131">
    <property type="protein sequence ID" value="KAK9866815.1"/>
    <property type="molecule type" value="Genomic_DNA"/>
</dbReference>
<keyword evidence="6" id="KW-1185">Reference proteome</keyword>
<evidence type="ECO:0000256" key="3">
    <source>
        <dbReference type="SAM" id="MobiDB-lite"/>
    </source>
</evidence>
<dbReference type="GO" id="GO:0070628">
    <property type="term" value="F:proteasome binding"/>
    <property type="evidence" value="ECO:0007669"/>
    <property type="project" value="InterPro"/>
</dbReference>
<dbReference type="GO" id="GO:0000502">
    <property type="term" value="C:proteasome complex"/>
    <property type="evidence" value="ECO:0007669"/>
    <property type="project" value="UniProtKB-KW"/>
</dbReference>
<sequence length="311" mass="32695">MASATVLQAIIRASRPKFRNAHDRLAFAVHSFLLADGSRLVAVGKDAEEATTGSLQSSEEIAVDGWNEMSDAYAFAYTDSQGRHPRMVKCVVLGEQLLVHLLHVDSNAEPQLLELDVTKFSNSSPDLIKGYSDLDGLVQKLQQNLQQAATPSTGSGQTASQGVRSSTGPSLRQDLGTSSLRDERETDPANPLLIGNPVRGGRMPMGAEDLMSPGFPTPGMGPGMPGFPGFPGSRSGGMHMGPDDPLFAGRRGMGMGPGSTTLPPAGRFDPIAPPGLPGSHPDDFTPGGHGMHPDVMQPGPGRGTDWDSMFG</sequence>
<dbReference type="PANTHER" id="PTHR13266">
    <property type="entry name" value="PROTEASOME INHIBITOR"/>
    <property type="match status" value="1"/>
</dbReference>
<accession>A0AAW1TB76</accession>
<dbReference type="GO" id="GO:0043161">
    <property type="term" value="P:proteasome-mediated ubiquitin-dependent protein catabolic process"/>
    <property type="evidence" value="ECO:0007669"/>
    <property type="project" value="InterPro"/>
</dbReference>
<dbReference type="PANTHER" id="PTHR13266:SF1">
    <property type="entry name" value="PROTEASOME INHIBITOR PI31 SUBUNIT"/>
    <property type="match status" value="1"/>
</dbReference>
<name>A0AAW1TB76_9CHLO</name>
<dbReference type="GO" id="GO:0004866">
    <property type="term" value="F:endopeptidase inhibitor activity"/>
    <property type="evidence" value="ECO:0007669"/>
    <property type="project" value="InterPro"/>
</dbReference>
<evidence type="ECO:0000259" key="4">
    <source>
        <dbReference type="Pfam" id="PF11566"/>
    </source>
</evidence>
<feature type="domain" description="PI31 proteasome regulator N-terminal" evidence="4">
    <location>
        <begin position="15"/>
        <end position="147"/>
    </location>
</feature>